<reference evidence="1 2" key="1">
    <citation type="submission" date="2019-11" db="EMBL/GenBank/DDBJ databases">
        <title>Comparative genomics of hydrocarbon-degrading Desulfosarcina strains.</title>
        <authorList>
            <person name="Watanabe M."/>
            <person name="Kojima H."/>
            <person name="Fukui M."/>
        </authorList>
    </citation>
    <scope>NUCLEOTIDE SEQUENCE [LARGE SCALE GENOMIC DNA]</scope>
    <source>
        <strain evidence="2">oXyS1</strain>
    </source>
</reference>
<dbReference type="AlphaFoldDB" id="A0A5K8A4W9"/>
<proteinExistence type="predicted"/>
<organism evidence="1 2">
    <name type="scientific">Desulfosarcina ovata subsp. ovata</name>
    <dbReference type="NCBI Taxonomy" id="2752305"/>
    <lineage>
        <taxon>Bacteria</taxon>
        <taxon>Pseudomonadati</taxon>
        <taxon>Thermodesulfobacteriota</taxon>
        <taxon>Desulfobacteria</taxon>
        <taxon>Desulfobacterales</taxon>
        <taxon>Desulfosarcinaceae</taxon>
        <taxon>Desulfosarcina</taxon>
    </lineage>
</organism>
<gene>
    <name evidence="1" type="ORF">DSCOOX_06870</name>
</gene>
<name>A0A5K8A4W9_9BACT</name>
<accession>A0A5K8A4W9</accession>
<sequence>MRVRFSSPEKFFSPRIKINGRDVYLTDDGAKSARRICNFITQTEKYRRLLTYNDIFHKILSEFERWINDNLVPDDKEFIEPLGELLSNEIKKHTFLCRVDGISLKGIDCLSLRCSTPLGP</sequence>
<protein>
    <submittedName>
        <fullName evidence="1">Uncharacterized protein</fullName>
    </submittedName>
</protein>
<dbReference type="EMBL" id="AP021879">
    <property type="protein sequence ID" value="BBO87507.1"/>
    <property type="molecule type" value="Genomic_DNA"/>
</dbReference>
<dbReference type="Proteomes" id="UP000422108">
    <property type="component" value="Chromosome"/>
</dbReference>
<evidence type="ECO:0000313" key="1">
    <source>
        <dbReference type="EMBL" id="BBO87507.1"/>
    </source>
</evidence>
<keyword evidence="2" id="KW-1185">Reference proteome</keyword>
<evidence type="ECO:0000313" key="2">
    <source>
        <dbReference type="Proteomes" id="UP000422108"/>
    </source>
</evidence>